<evidence type="ECO:0000313" key="2">
    <source>
        <dbReference type="EnsemblPlants" id="PGSC0003DMT400085743"/>
    </source>
</evidence>
<dbReference type="Proteomes" id="UP000011115">
    <property type="component" value="Unassembled WGS sequence"/>
</dbReference>
<protein>
    <submittedName>
        <fullName evidence="2">Uncharacterized protein</fullName>
    </submittedName>
</protein>
<feature type="compositionally biased region" description="Acidic residues" evidence="1">
    <location>
        <begin position="89"/>
        <end position="104"/>
    </location>
</feature>
<name>M1DA67_SOLTU</name>
<feature type="region of interest" description="Disordered" evidence="1">
    <location>
        <begin position="68"/>
        <end position="113"/>
    </location>
</feature>
<dbReference type="EnsemblPlants" id="PGSC0003DMT400085743">
    <property type="protein sequence ID" value="PGSC0003DMT400085743"/>
    <property type="gene ID" value="PGSC0003DMG400035314"/>
</dbReference>
<reference evidence="2" key="2">
    <citation type="submission" date="2015-06" db="UniProtKB">
        <authorList>
            <consortium name="EnsemblPlants"/>
        </authorList>
    </citation>
    <scope>IDENTIFICATION</scope>
    <source>
        <strain evidence="2">DM1-3 516 R44</strain>
    </source>
</reference>
<dbReference type="AlphaFoldDB" id="M1DA67"/>
<accession>M1DA67</accession>
<sequence length="113" mass="12741">MSSSQHSLPQSANHRNEMIMAQMYGLEMLRHRNGCWASTDKKLGQVERRYPLNAHVKAMFGIGPEFHEPMDDDIPINEDRLHTGSDVDSNSDTEEVDPAQVGDEVDGRDAMED</sequence>
<proteinExistence type="predicted"/>
<organism evidence="2 3">
    <name type="scientific">Solanum tuberosum</name>
    <name type="common">Potato</name>
    <dbReference type="NCBI Taxonomy" id="4113"/>
    <lineage>
        <taxon>Eukaryota</taxon>
        <taxon>Viridiplantae</taxon>
        <taxon>Streptophyta</taxon>
        <taxon>Embryophyta</taxon>
        <taxon>Tracheophyta</taxon>
        <taxon>Spermatophyta</taxon>
        <taxon>Magnoliopsida</taxon>
        <taxon>eudicotyledons</taxon>
        <taxon>Gunneridae</taxon>
        <taxon>Pentapetalae</taxon>
        <taxon>asterids</taxon>
        <taxon>lamiids</taxon>
        <taxon>Solanales</taxon>
        <taxon>Solanaceae</taxon>
        <taxon>Solanoideae</taxon>
        <taxon>Solaneae</taxon>
        <taxon>Solanum</taxon>
    </lineage>
</organism>
<dbReference type="PaxDb" id="4113-PGSC0003DMT400085743"/>
<dbReference type="HOGENOM" id="CLU_043094_2_1_1"/>
<evidence type="ECO:0000256" key="1">
    <source>
        <dbReference type="SAM" id="MobiDB-lite"/>
    </source>
</evidence>
<dbReference type="Gramene" id="PGSC0003DMT400085743">
    <property type="protein sequence ID" value="PGSC0003DMT400085743"/>
    <property type="gene ID" value="PGSC0003DMG400035314"/>
</dbReference>
<keyword evidence="3" id="KW-1185">Reference proteome</keyword>
<reference evidence="3" key="1">
    <citation type="journal article" date="2011" name="Nature">
        <title>Genome sequence and analysis of the tuber crop potato.</title>
        <authorList>
            <consortium name="The Potato Genome Sequencing Consortium"/>
        </authorList>
    </citation>
    <scope>NUCLEOTIDE SEQUENCE [LARGE SCALE GENOMIC DNA]</scope>
    <source>
        <strain evidence="3">cv. DM1-3 516 R44</strain>
    </source>
</reference>
<evidence type="ECO:0000313" key="3">
    <source>
        <dbReference type="Proteomes" id="UP000011115"/>
    </source>
</evidence>
<dbReference type="InParanoid" id="M1DA67"/>